<evidence type="ECO:0000313" key="1">
    <source>
        <dbReference type="EMBL" id="QBZ63923.1"/>
    </source>
</evidence>
<dbReference type="Proteomes" id="UP000294847">
    <property type="component" value="Chromosome 6"/>
</dbReference>
<name>A0A4P7NNL9_PYROR</name>
<organism evidence="1 2">
    <name type="scientific">Pyricularia oryzae</name>
    <name type="common">Rice blast fungus</name>
    <name type="synonym">Magnaporthe oryzae</name>
    <dbReference type="NCBI Taxonomy" id="318829"/>
    <lineage>
        <taxon>Eukaryota</taxon>
        <taxon>Fungi</taxon>
        <taxon>Dikarya</taxon>
        <taxon>Ascomycota</taxon>
        <taxon>Pezizomycotina</taxon>
        <taxon>Sordariomycetes</taxon>
        <taxon>Sordariomycetidae</taxon>
        <taxon>Magnaporthales</taxon>
        <taxon>Pyriculariaceae</taxon>
        <taxon>Pyricularia</taxon>
    </lineage>
</organism>
<dbReference type="EMBL" id="CP034209">
    <property type="protein sequence ID" value="QBZ63923.1"/>
    <property type="molecule type" value="Genomic_DNA"/>
</dbReference>
<proteinExistence type="predicted"/>
<accession>A0A4P7NNL9</accession>
<dbReference type="InterPro" id="IPR011043">
    <property type="entry name" value="Gal_Oxase/kelch_b-propeller"/>
</dbReference>
<reference evidence="1 2" key="1">
    <citation type="journal article" date="2019" name="Mol. Biol. Evol.">
        <title>Blast fungal genomes show frequent chromosomal changes, gene gains and losses, and effector gene turnover.</title>
        <authorList>
            <person name="Gomez Luciano L.B."/>
            <person name="Jason Tsai I."/>
            <person name="Chuma I."/>
            <person name="Tosa Y."/>
            <person name="Chen Y.H."/>
            <person name="Li J.Y."/>
            <person name="Li M.Y."/>
            <person name="Jade Lu M.Y."/>
            <person name="Nakayashiki H."/>
            <person name="Li W.H."/>
        </authorList>
    </citation>
    <scope>NUCLEOTIDE SEQUENCE [LARGE SCALE GENOMIC DNA]</scope>
    <source>
        <strain evidence="1">MZ5-1-6</strain>
    </source>
</reference>
<dbReference type="Gene3D" id="2.120.10.80">
    <property type="entry name" value="Kelch-type beta propeller"/>
    <property type="match status" value="1"/>
</dbReference>
<dbReference type="AlphaFoldDB" id="A0A4P7NNL9"/>
<protein>
    <submittedName>
        <fullName evidence="1">Uncharacterized protein</fullName>
    </submittedName>
</protein>
<gene>
    <name evidence="1" type="ORF">PoMZ_05614</name>
</gene>
<dbReference type="InterPro" id="IPR015915">
    <property type="entry name" value="Kelch-typ_b-propeller"/>
</dbReference>
<sequence length="359" mass="38919">MFPRRNTRSISELLVRISVAFNLAQCQQSHKASSTPFNCSDCSGKNATLALSLNEKWKSDDITLDTLNRGGLLARDAVHTNARWASEGMPGNAQSYKIFNWGGKARYKDDDPRYRAPPPLIRLTPSRVGTMPATTEGGWAVVAKPLNTPETILRTDKGARTTCKGVGYLLGGVTPYSKGEDAIPGPGDAGPGAHSLPEPDRTGLWLPPPALSPRNLSKWRRSAIRTWGLVQIDRVYMYDIATEKLYMQRATGGGVDGTPEVRRSPCAVAAGSHSGGTYEVVVFVGSDKGGVSSDVHVVTIPGFQWFRVPNTDKENKPMDGHQCTVVGDGQRQMLSLGGNVDGVDPWRDAIEILDMTELK</sequence>
<evidence type="ECO:0000313" key="2">
    <source>
        <dbReference type="Proteomes" id="UP000294847"/>
    </source>
</evidence>
<dbReference type="SUPFAM" id="SSF50965">
    <property type="entry name" value="Galactose oxidase, central domain"/>
    <property type="match status" value="1"/>
</dbReference>